<dbReference type="EMBL" id="CP094970">
    <property type="protein sequence ID" value="UYM05166.1"/>
    <property type="molecule type" value="Genomic_DNA"/>
</dbReference>
<gene>
    <name evidence="2" type="ORF">L0C25_22025</name>
</gene>
<sequence length="299" mass="33607">MTLQSEAEELYALPLEHFTERRNERAKEVRASGDRELAARIRKLPKPRRSAWVLNMLVRRLPDDVDRLVELGAQIRTSRENANRDELRALDQQRRELTGELTRQSRTIAAELGHDVNDPLAAEIENTLRAAMADPVGGAAVRTGLLVDGFGSTGFEPVDLDVVVAVPDAVSVPESPQPVQGPPQLRLVREPTKPTKNSRARAKAPDPAARERRRAAEALEVAREAVAEADKTRLKASQAYTEAVNGREELEHERTALQERLRTVDRELARAHRTEDKAQREHERAERDYSAAQRELERA</sequence>
<feature type="region of interest" description="Disordered" evidence="1">
    <location>
        <begin position="172"/>
        <end position="215"/>
    </location>
</feature>
<reference evidence="2" key="1">
    <citation type="submission" date="2022-01" db="EMBL/GenBank/DDBJ databases">
        <title>Nocardioidaceae gen. sp. A5X3R13.</title>
        <authorList>
            <person name="Lopez Marin M.A."/>
            <person name="Uhlik O."/>
        </authorList>
    </citation>
    <scope>NUCLEOTIDE SEQUENCE</scope>
    <source>
        <strain evidence="2">A5X3R13</strain>
    </source>
</reference>
<organism evidence="2 3">
    <name type="scientific">Solicola gregarius</name>
    <dbReference type="NCBI Taxonomy" id="2908642"/>
    <lineage>
        <taxon>Bacteria</taxon>
        <taxon>Bacillati</taxon>
        <taxon>Actinomycetota</taxon>
        <taxon>Actinomycetes</taxon>
        <taxon>Propionibacteriales</taxon>
        <taxon>Nocardioidaceae</taxon>
        <taxon>Solicola</taxon>
    </lineage>
</organism>
<keyword evidence="3" id="KW-1185">Reference proteome</keyword>
<feature type="region of interest" description="Disordered" evidence="1">
    <location>
        <begin position="268"/>
        <end position="299"/>
    </location>
</feature>
<evidence type="ECO:0000256" key="1">
    <source>
        <dbReference type="SAM" id="MobiDB-lite"/>
    </source>
</evidence>
<protein>
    <submittedName>
        <fullName evidence="2">Uncharacterized protein</fullName>
    </submittedName>
</protein>
<name>A0AA46THB9_9ACTN</name>
<dbReference type="AlphaFoldDB" id="A0AA46THB9"/>
<dbReference type="Proteomes" id="UP001164390">
    <property type="component" value="Chromosome"/>
</dbReference>
<evidence type="ECO:0000313" key="3">
    <source>
        <dbReference type="Proteomes" id="UP001164390"/>
    </source>
</evidence>
<accession>A0AA46THB9</accession>
<dbReference type="KEGG" id="sgrg:L0C25_22025"/>
<evidence type="ECO:0000313" key="2">
    <source>
        <dbReference type="EMBL" id="UYM05166.1"/>
    </source>
</evidence>
<proteinExistence type="predicted"/>
<dbReference type="RefSeq" id="WP_271633949.1">
    <property type="nucleotide sequence ID" value="NZ_CP094970.1"/>
</dbReference>